<organism evidence="1 2">
    <name type="scientific">Corchorus olitorius</name>
    <dbReference type="NCBI Taxonomy" id="93759"/>
    <lineage>
        <taxon>Eukaryota</taxon>
        <taxon>Viridiplantae</taxon>
        <taxon>Streptophyta</taxon>
        <taxon>Embryophyta</taxon>
        <taxon>Tracheophyta</taxon>
        <taxon>Spermatophyta</taxon>
        <taxon>Magnoliopsida</taxon>
        <taxon>eudicotyledons</taxon>
        <taxon>Gunneridae</taxon>
        <taxon>Pentapetalae</taxon>
        <taxon>rosids</taxon>
        <taxon>malvids</taxon>
        <taxon>Malvales</taxon>
        <taxon>Malvaceae</taxon>
        <taxon>Grewioideae</taxon>
        <taxon>Apeibeae</taxon>
        <taxon>Corchorus</taxon>
    </lineage>
</organism>
<name>A0A1R3L2H6_9ROSI</name>
<comment type="caution">
    <text evidence="1">The sequence shown here is derived from an EMBL/GenBank/DDBJ whole genome shotgun (WGS) entry which is preliminary data.</text>
</comment>
<sequence>MIYLPYVRRLSCRTHRCLRPQSRCRRGAAQINNPVGQSNQHTTANNIAERNRDQIVENEVAEIECRKLSGSGAGELPEFRCGKIADQDGHRDQKHVGDAVLEAAADKHRHRQNHGNHLVSQAAAGIAHPDGQADQQIGQRTQCNGLYKTVMHLVIGGLQQIKTPGTSGNHMLTRQPDQHDEKERAAQITDVDIQPVTGQL</sequence>
<accession>A0A1R3L2H6</accession>
<evidence type="ECO:0000313" key="1">
    <source>
        <dbReference type="EMBL" id="OMP13541.1"/>
    </source>
</evidence>
<keyword evidence="2" id="KW-1185">Reference proteome</keyword>
<dbReference type="AlphaFoldDB" id="A0A1R3L2H6"/>
<dbReference type="Proteomes" id="UP000187203">
    <property type="component" value="Unassembled WGS sequence"/>
</dbReference>
<dbReference type="EMBL" id="AWUE01003975">
    <property type="protein sequence ID" value="OMP13541.1"/>
    <property type="molecule type" value="Genomic_DNA"/>
</dbReference>
<proteinExistence type="predicted"/>
<protein>
    <submittedName>
        <fullName evidence="1">Uncharacterized protein</fullName>
    </submittedName>
</protein>
<reference evidence="2" key="1">
    <citation type="submission" date="2013-09" db="EMBL/GenBank/DDBJ databases">
        <title>Corchorus olitorius genome sequencing.</title>
        <authorList>
            <person name="Alam M."/>
            <person name="Haque M.S."/>
            <person name="Islam M.S."/>
            <person name="Emdad E.M."/>
            <person name="Islam M.M."/>
            <person name="Ahmed B."/>
            <person name="Halim A."/>
            <person name="Hossen Q.M.M."/>
            <person name="Hossain M.Z."/>
            <person name="Ahmed R."/>
            <person name="Khan M.M."/>
            <person name="Islam R."/>
            <person name="Rashid M.M."/>
            <person name="Khan S.A."/>
            <person name="Rahman M.S."/>
            <person name="Alam M."/>
            <person name="Yahiya A.S."/>
            <person name="Khan M.S."/>
            <person name="Azam M.S."/>
            <person name="Haque T."/>
            <person name="Lashkar M.Z.H."/>
            <person name="Akhand A.I."/>
            <person name="Morshed G."/>
            <person name="Roy S."/>
            <person name="Uddin K.S."/>
            <person name="Rabeya T."/>
            <person name="Hossain A.S."/>
            <person name="Chowdhury A."/>
            <person name="Snigdha A.R."/>
            <person name="Mortoza M.S."/>
            <person name="Matin S.A."/>
            <person name="Hoque S.M.E."/>
            <person name="Islam M.K."/>
            <person name="Roy D.K."/>
            <person name="Haider R."/>
            <person name="Moosa M.M."/>
            <person name="Elias S.M."/>
            <person name="Hasan A.M."/>
            <person name="Jahan S."/>
            <person name="Shafiuddin M."/>
            <person name="Mahmood N."/>
            <person name="Shommy N.S."/>
        </authorList>
    </citation>
    <scope>NUCLEOTIDE SEQUENCE [LARGE SCALE GENOMIC DNA]</scope>
    <source>
        <strain evidence="2">cv. O-4</strain>
    </source>
</reference>
<evidence type="ECO:0000313" key="2">
    <source>
        <dbReference type="Proteomes" id="UP000187203"/>
    </source>
</evidence>
<gene>
    <name evidence="1" type="ORF">COLO4_01460</name>
</gene>